<feature type="compositionally biased region" description="Basic and acidic residues" evidence="1">
    <location>
        <begin position="232"/>
        <end position="241"/>
    </location>
</feature>
<feature type="compositionally biased region" description="Low complexity" evidence="1">
    <location>
        <begin position="359"/>
        <end position="371"/>
    </location>
</feature>
<dbReference type="AlphaFoldDB" id="A0A4U0TKP2"/>
<feature type="compositionally biased region" description="Polar residues" evidence="1">
    <location>
        <begin position="305"/>
        <end position="325"/>
    </location>
</feature>
<evidence type="ECO:0000313" key="3">
    <source>
        <dbReference type="Proteomes" id="UP000308549"/>
    </source>
</evidence>
<accession>A0A4U0TKP2</accession>
<dbReference type="Proteomes" id="UP000308549">
    <property type="component" value="Unassembled WGS sequence"/>
</dbReference>
<comment type="caution">
    <text evidence="2">The sequence shown here is derived from an EMBL/GenBank/DDBJ whole genome shotgun (WGS) entry which is preliminary data.</text>
</comment>
<sequence>MRQKDNIEVWLECHDDRLTLEREVEYAYDFIEHGGCTRKAKACFINEEAGVTFKPIIKFHRHFDLCGVSGVKITIAVGHRQQQPGSMNDVQAWFLPEASLQESMKRGGSFTFGAIQKWDRDRMSREAFTFPEPVDDDVREARKRLLLDTYNAGAGCITVFLVRVDSMLRTRAAQELQQSLPPITEKVPGVICWDWASNSSDGPECDRFSFNFCNLGASHVESMPSAIKARLNKGEASDSTEHTSIPRRSEGNRPELFSPIRPANKASESPSLAKKKEADVLVKARAIVSSSSAAISAKDPPPSSRTPINKQPQSNKKDGNTSSRGDPTIKKERENPLGSFSNPEVIHDREDVAVDTPGVQSAQQVSASQRARVPHTLDAKDGNTIPASSPEWDAEQQDLLLQIQEAEAEEQEAAARRRRVALGKRLNRR</sequence>
<dbReference type="EMBL" id="NAJL01000081">
    <property type="protein sequence ID" value="TKA22195.1"/>
    <property type="molecule type" value="Genomic_DNA"/>
</dbReference>
<protein>
    <submittedName>
        <fullName evidence="2">Uncharacterized protein</fullName>
    </submittedName>
</protein>
<feature type="region of interest" description="Disordered" evidence="1">
    <location>
        <begin position="230"/>
        <end position="275"/>
    </location>
</feature>
<evidence type="ECO:0000313" key="2">
    <source>
        <dbReference type="EMBL" id="TKA22195.1"/>
    </source>
</evidence>
<proteinExistence type="predicted"/>
<keyword evidence="3" id="KW-1185">Reference proteome</keyword>
<evidence type="ECO:0000256" key="1">
    <source>
        <dbReference type="SAM" id="MobiDB-lite"/>
    </source>
</evidence>
<organism evidence="2 3">
    <name type="scientific">Salinomyces thailandicus</name>
    <dbReference type="NCBI Taxonomy" id="706561"/>
    <lineage>
        <taxon>Eukaryota</taxon>
        <taxon>Fungi</taxon>
        <taxon>Dikarya</taxon>
        <taxon>Ascomycota</taxon>
        <taxon>Pezizomycotina</taxon>
        <taxon>Dothideomycetes</taxon>
        <taxon>Dothideomycetidae</taxon>
        <taxon>Mycosphaerellales</taxon>
        <taxon>Teratosphaeriaceae</taxon>
        <taxon>Salinomyces</taxon>
    </lineage>
</organism>
<name>A0A4U0TKP2_9PEZI</name>
<feature type="region of interest" description="Disordered" evidence="1">
    <location>
        <begin position="291"/>
        <end position="391"/>
    </location>
</feature>
<reference evidence="2 3" key="1">
    <citation type="submission" date="2017-03" db="EMBL/GenBank/DDBJ databases">
        <title>Genomes of endolithic fungi from Antarctica.</title>
        <authorList>
            <person name="Coleine C."/>
            <person name="Masonjones S."/>
            <person name="Stajich J.E."/>
        </authorList>
    </citation>
    <scope>NUCLEOTIDE SEQUENCE [LARGE SCALE GENOMIC DNA]</scope>
    <source>
        <strain evidence="2 3">CCFEE 6315</strain>
    </source>
</reference>
<gene>
    <name evidence="2" type="ORF">B0A50_08307</name>
</gene>